<reference evidence="2" key="1">
    <citation type="submission" date="2020-08" db="EMBL/GenBank/DDBJ databases">
        <title>Genome sequencing and assembly of the red palm weevil Rhynchophorus ferrugineus.</title>
        <authorList>
            <person name="Dias G.B."/>
            <person name="Bergman C.M."/>
            <person name="Manee M."/>
        </authorList>
    </citation>
    <scope>NUCLEOTIDE SEQUENCE</scope>
    <source>
        <strain evidence="2">AA-2017</strain>
        <tissue evidence="2">Whole larva</tissue>
    </source>
</reference>
<feature type="region of interest" description="Disordered" evidence="1">
    <location>
        <begin position="1"/>
        <end position="42"/>
    </location>
</feature>
<dbReference type="Proteomes" id="UP000625711">
    <property type="component" value="Unassembled WGS sequence"/>
</dbReference>
<gene>
    <name evidence="2" type="ORF">GWI33_001163</name>
</gene>
<evidence type="ECO:0000256" key="1">
    <source>
        <dbReference type="SAM" id="MobiDB-lite"/>
    </source>
</evidence>
<feature type="compositionally biased region" description="Basic and acidic residues" evidence="1">
    <location>
        <begin position="7"/>
        <end position="31"/>
    </location>
</feature>
<dbReference type="AlphaFoldDB" id="A0A834HN82"/>
<protein>
    <submittedName>
        <fullName evidence="2">Uncharacterized protein</fullName>
    </submittedName>
</protein>
<name>A0A834HN82_RHYFE</name>
<organism evidence="2 3">
    <name type="scientific">Rhynchophorus ferrugineus</name>
    <name type="common">Red palm weevil</name>
    <name type="synonym">Curculio ferrugineus</name>
    <dbReference type="NCBI Taxonomy" id="354439"/>
    <lineage>
        <taxon>Eukaryota</taxon>
        <taxon>Metazoa</taxon>
        <taxon>Ecdysozoa</taxon>
        <taxon>Arthropoda</taxon>
        <taxon>Hexapoda</taxon>
        <taxon>Insecta</taxon>
        <taxon>Pterygota</taxon>
        <taxon>Neoptera</taxon>
        <taxon>Endopterygota</taxon>
        <taxon>Coleoptera</taxon>
        <taxon>Polyphaga</taxon>
        <taxon>Cucujiformia</taxon>
        <taxon>Curculionidae</taxon>
        <taxon>Dryophthorinae</taxon>
        <taxon>Rhynchophorus</taxon>
    </lineage>
</organism>
<keyword evidence="3" id="KW-1185">Reference proteome</keyword>
<comment type="caution">
    <text evidence="2">The sequence shown here is derived from an EMBL/GenBank/DDBJ whole genome shotgun (WGS) entry which is preliminary data.</text>
</comment>
<dbReference type="EMBL" id="JAACXV010019504">
    <property type="protein sequence ID" value="KAF7263782.1"/>
    <property type="molecule type" value="Genomic_DNA"/>
</dbReference>
<accession>A0A834HN82</accession>
<sequence>MGTGSKKKQEERPERGVRRSRGGAESKEKNPSHLRHKKTPRPGIFLSAKILEIQLHPKGSNGILSAQDESAKAPIAVAILKSRGFGIRAGVEGTVATLPVVCGLIRRKEIALE</sequence>
<evidence type="ECO:0000313" key="2">
    <source>
        <dbReference type="EMBL" id="KAF7263782.1"/>
    </source>
</evidence>
<evidence type="ECO:0000313" key="3">
    <source>
        <dbReference type="Proteomes" id="UP000625711"/>
    </source>
</evidence>
<proteinExistence type="predicted"/>